<keyword evidence="2" id="KW-1185">Reference proteome</keyword>
<accession>A0AAJ0HPR2</accession>
<sequence>MRGPRPLTSLPVHSECSKDSCVTTSTHTWSRVESAVSSWVGWPWSAAGARSTVRSTCWTLLASVSNSSRLRTPHPNRHGLMPAPIPCRTSPKARTTTCSAAGILASCPTIDGLFSLGLNGGSQALTGTAAKERYYGKHALRHYRSFLLWYPKLFADTHITSIACSHYRPMSRMPQTIRHASLKLAWFPLDAQNNHGCVTTH</sequence>
<organism evidence="1 2">
    <name type="scientific">Lasiosphaeria hispida</name>
    <dbReference type="NCBI Taxonomy" id="260671"/>
    <lineage>
        <taxon>Eukaryota</taxon>
        <taxon>Fungi</taxon>
        <taxon>Dikarya</taxon>
        <taxon>Ascomycota</taxon>
        <taxon>Pezizomycotina</taxon>
        <taxon>Sordariomycetes</taxon>
        <taxon>Sordariomycetidae</taxon>
        <taxon>Sordariales</taxon>
        <taxon>Lasiosphaeriaceae</taxon>
        <taxon>Lasiosphaeria</taxon>
    </lineage>
</organism>
<proteinExistence type="predicted"/>
<comment type="caution">
    <text evidence="1">The sequence shown here is derived from an EMBL/GenBank/DDBJ whole genome shotgun (WGS) entry which is preliminary data.</text>
</comment>
<reference evidence="1" key="2">
    <citation type="submission" date="2023-06" db="EMBL/GenBank/DDBJ databases">
        <authorList>
            <consortium name="Lawrence Berkeley National Laboratory"/>
            <person name="Haridas S."/>
            <person name="Hensen N."/>
            <person name="Bonometti L."/>
            <person name="Westerberg I."/>
            <person name="Brannstrom I.O."/>
            <person name="Guillou S."/>
            <person name="Cros-Aarteil S."/>
            <person name="Calhoun S."/>
            <person name="Kuo A."/>
            <person name="Mondo S."/>
            <person name="Pangilinan J."/>
            <person name="Riley R."/>
            <person name="Labutti K."/>
            <person name="Andreopoulos B."/>
            <person name="Lipzen A."/>
            <person name="Chen C."/>
            <person name="Yanf M."/>
            <person name="Daum C."/>
            <person name="Ng V."/>
            <person name="Clum A."/>
            <person name="Steindorff A."/>
            <person name="Ohm R."/>
            <person name="Martin F."/>
            <person name="Silar P."/>
            <person name="Natvig D."/>
            <person name="Lalanne C."/>
            <person name="Gautier V."/>
            <person name="Ament-Velasquez S.L."/>
            <person name="Kruys A."/>
            <person name="Hutchinson M.I."/>
            <person name="Powell A.J."/>
            <person name="Barry K."/>
            <person name="Miller A.N."/>
            <person name="Grigoriev I.V."/>
            <person name="Debuchy R."/>
            <person name="Gladieux P."/>
            <person name="Thoren M.H."/>
            <person name="Johannesson H."/>
        </authorList>
    </citation>
    <scope>NUCLEOTIDE SEQUENCE</scope>
    <source>
        <strain evidence="1">CBS 955.72</strain>
    </source>
</reference>
<dbReference type="EMBL" id="JAUIQD010000002">
    <property type="protein sequence ID" value="KAK3359175.1"/>
    <property type="molecule type" value="Genomic_DNA"/>
</dbReference>
<dbReference type="Proteomes" id="UP001275084">
    <property type="component" value="Unassembled WGS sequence"/>
</dbReference>
<protein>
    <submittedName>
        <fullName evidence="1">Uncharacterized protein</fullName>
    </submittedName>
</protein>
<evidence type="ECO:0000313" key="2">
    <source>
        <dbReference type="Proteomes" id="UP001275084"/>
    </source>
</evidence>
<evidence type="ECO:0000313" key="1">
    <source>
        <dbReference type="EMBL" id="KAK3359175.1"/>
    </source>
</evidence>
<name>A0AAJ0HPR2_9PEZI</name>
<dbReference type="AlphaFoldDB" id="A0AAJ0HPR2"/>
<reference evidence="1" key="1">
    <citation type="journal article" date="2023" name="Mol. Phylogenet. Evol.">
        <title>Genome-scale phylogeny and comparative genomics of the fungal order Sordariales.</title>
        <authorList>
            <person name="Hensen N."/>
            <person name="Bonometti L."/>
            <person name="Westerberg I."/>
            <person name="Brannstrom I.O."/>
            <person name="Guillou S."/>
            <person name="Cros-Aarteil S."/>
            <person name="Calhoun S."/>
            <person name="Haridas S."/>
            <person name="Kuo A."/>
            <person name="Mondo S."/>
            <person name="Pangilinan J."/>
            <person name="Riley R."/>
            <person name="LaButti K."/>
            <person name="Andreopoulos B."/>
            <person name="Lipzen A."/>
            <person name="Chen C."/>
            <person name="Yan M."/>
            <person name="Daum C."/>
            <person name="Ng V."/>
            <person name="Clum A."/>
            <person name="Steindorff A."/>
            <person name="Ohm R.A."/>
            <person name="Martin F."/>
            <person name="Silar P."/>
            <person name="Natvig D.O."/>
            <person name="Lalanne C."/>
            <person name="Gautier V."/>
            <person name="Ament-Velasquez S.L."/>
            <person name="Kruys A."/>
            <person name="Hutchinson M.I."/>
            <person name="Powell A.J."/>
            <person name="Barry K."/>
            <person name="Miller A.N."/>
            <person name="Grigoriev I.V."/>
            <person name="Debuchy R."/>
            <person name="Gladieux P."/>
            <person name="Hiltunen Thoren M."/>
            <person name="Johannesson H."/>
        </authorList>
    </citation>
    <scope>NUCLEOTIDE SEQUENCE</scope>
    <source>
        <strain evidence="1">CBS 955.72</strain>
    </source>
</reference>
<gene>
    <name evidence="1" type="ORF">B0T25DRAFT_88903</name>
</gene>